<organism evidence="3 4">
    <name type="scientific">Georgenia faecalis</name>
    <dbReference type="NCBI Taxonomy" id="2483799"/>
    <lineage>
        <taxon>Bacteria</taxon>
        <taxon>Bacillati</taxon>
        <taxon>Actinomycetota</taxon>
        <taxon>Actinomycetes</taxon>
        <taxon>Micrococcales</taxon>
        <taxon>Bogoriellaceae</taxon>
        <taxon>Georgenia</taxon>
    </lineage>
</organism>
<dbReference type="EMBL" id="JBHSGF010000006">
    <property type="protein sequence ID" value="MFC4555516.1"/>
    <property type="molecule type" value="Genomic_DNA"/>
</dbReference>
<feature type="compositionally biased region" description="Pro residues" evidence="1">
    <location>
        <begin position="25"/>
        <end position="52"/>
    </location>
</feature>
<feature type="transmembrane region" description="Helical" evidence="2">
    <location>
        <begin position="88"/>
        <end position="108"/>
    </location>
</feature>
<evidence type="ECO:0000256" key="1">
    <source>
        <dbReference type="SAM" id="MobiDB-lite"/>
    </source>
</evidence>
<reference evidence="4" key="1">
    <citation type="journal article" date="2019" name="Int. J. Syst. Evol. Microbiol.">
        <title>The Global Catalogue of Microorganisms (GCM) 10K type strain sequencing project: providing services to taxonomists for standard genome sequencing and annotation.</title>
        <authorList>
            <consortium name="The Broad Institute Genomics Platform"/>
            <consortium name="The Broad Institute Genome Sequencing Center for Infectious Disease"/>
            <person name="Wu L."/>
            <person name="Ma J."/>
        </authorList>
    </citation>
    <scope>NUCLEOTIDE SEQUENCE [LARGE SCALE GENOMIC DNA]</scope>
    <source>
        <strain evidence="4">JCM 3369</strain>
    </source>
</reference>
<name>A0ABV9DAW4_9MICO</name>
<dbReference type="Pfam" id="PF14110">
    <property type="entry name" value="DUF4282"/>
    <property type="match status" value="1"/>
</dbReference>
<evidence type="ECO:0000313" key="3">
    <source>
        <dbReference type="EMBL" id="MFC4555516.1"/>
    </source>
</evidence>
<sequence>MSQTPPSGDAGNTERWRGYGQPQGAPQPPSPYQPQPPAPGQVPPRGPGPAPWNTPGTGDGRGGSDKGFFGALFDFSFRHFVTPSFVKIIYAVAIVAIGLAWLVLVVGGFMRTPLLGVVFLVFGSIVALFYVLLVRVSLELTVATVQTAQNTAVLAQRR</sequence>
<accession>A0ABV9DAW4</accession>
<keyword evidence="2" id="KW-0472">Membrane</keyword>
<dbReference type="Proteomes" id="UP001595955">
    <property type="component" value="Unassembled WGS sequence"/>
</dbReference>
<feature type="region of interest" description="Disordered" evidence="1">
    <location>
        <begin position="1"/>
        <end position="63"/>
    </location>
</feature>
<evidence type="ECO:0000313" key="4">
    <source>
        <dbReference type="Proteomes" id="UP001595955"/>
    </source>
</evidence>
<keyword evidence="4" id="KW-1185">Reference proteome</keyword>
<proteinExistence type="predicted"/>
<evidence type="ECO:0000256" key="2">
    <source>
        <dbReference type="SAM" id="Phobius"/>
    </source>
</evidence>
<gene>
    <name evidence="3" type="ORF">ACFO3F_09680</name>
</gene>
<feature type="transmembrane region" description="Helical" evidence="2">
    <location>
        <begin position="114"/>
        <end position="133"/>
    </location>
</feature>
<keyword evidence="2" id="KW-0812">Transmembrane</keyword>
<protein>
    <submittedName>
        <fullName evidence="3">DUF4282 domain-containing protein</fullName>
    </submittedName>
</protein>
<dbReference type="RefSeq" id="WP_122823610.1">
    <property type="nucleotide sequence ID" value="NZ_CP033325.1"/>
</dbReference>
<dbReference type="InterPro" id="IPR025557">
    <property type="entry name" value="DUF4282"/>
</dbReference>
<keyword evidence="2" id="KW-1133">Transmembrane helix</keyword>
<comment type="caution">
    <text evidence="3">The sequence shown here is derived from an EMBL/GenBank/DDBJ whole genome shotgun (WGS) entry which is preliminary data.</text>
</comment>